<reference evidence="1 2" key="1">
    <citation type="journal article" date="2019" name="Mol. Ecol. Resour.">
        <title>Improving Illumina assemblies with Hi-C and long reads: an example with the North African dromedary.</title>
        <authorList>
            <person name="Elbers J.P."/>
            <person name="Rogers M.F."/>
            <person name="Perelman P.L."/>
            <person name="Proskuryakova A.A."/>
            <person name="Serdyukova N.A."/>
            <person name="Johnson W.E."/>
            <person name="Horin P."/>
            <person name="Corander J."/>
            <person name="Murphy D."/>
            <person name="Burger P.A."/>
        </authorList>
    </citation>
    <scope>NUCLEOTIDE SEQUENCE [LARGE SCALE GENOMIC DNA]</scope>
    <source>
        <strain evidence="1">Drom800</strain>
        <tissue evidence="1">Blood</tissue>
    </source>
</reference>
<sequence length="194" mass="21478">MHTLLIIRESILGSHSHHPIQSVTKKLWKRKVSLTLGSPFTSGEISLDRKGASEAWRRAQQLRETDTEDPQPEPGACCCRQRLVLKPELWRTDPGRELGLAAVVWAGVGRVCSRAQVYHKKPHCWCARMEGQDPIIEASFSACSQPGQLHLLKSEPIPMGNRTAALGLKSEPSQHLRDIQAACISTAEAGPRLH</sequence>
<organism evidence="1 2">
    <name type="scientific">Camelus dromedarius</name>
    <name type="common">Dromedary</name>
    <name type="synonym">Arabian camel</name>
    <dbReference type="NCBI Taxonomy" id="9838"/>
    <lineage>
        <taxon>Eukaryota</taxon>
        <taxon>Metazoa</taxon>
        <taxon>Chordata</taxon>
        <taxon>Craniata</taxon>
        <taxon>Vertebrata</taxon>
        <taxon>Euteleostomi</taxon>
        <taxon>Mammalia</taxon>
        <taxon>Eutheria</taxon>
        <taxon>Laurasiatheria</taxon>
        <taxon>Artiodactyla</taxon>
        <taxon>Tylopoda</taxon>
        <taxon>Camelidae</taxon>
        <taxon>Camelus</taxon>
    </lineage>
</organism>
<comment type="caution">
    <text evidence="1">The sequence shown here is derived from an EMBL/GenBank/DDBJ whole genome shotgun (WGS) entry which is preliminary data.</text>
</comment>
<dbReference type="EMBL" id="JWIN03000009">
    <property type="protein sequence ID" value="KAB1273595.1"/>
    <property type="molecule type" value="Genomic_DNA"/>
</dbReference>
<proteinExistence type="predicted"/>
<name>A0A5N4DR72_CAMDR</name>
<accession>A0A5N4DR72</accession>
<evidence type="ECO:0000313" key="1">
    <source>
        <dbReference type="EMBL" id="KAB1273595.1"/>
    </source>
</evidence>
<keyword evidence="2" id="KW-1185">Reference proteome</keyword>
<gene>
    <name evidence="1" type="ORF">Cadr_000011616</name>
</gene>
<evidence type="ECO:0000313" key="2">
    <source>
        <dbReference type="Proteomes" id="UP000299084"/>
    </source>
</evidence>
<dbReference type="Proteomes" id="UP000299084">
    <property type="component" value="Unassembled WGS sequence"/>
</dbReference>
<dbReference type="AlphaFoldDB" id="A0A5N4DR72"/>
<protein>
    <submittedName>
        <fullName evidence="1">Uncharacterized protein</fullName>
    </submittedName>
</protein>